<protein>
    <submittedName>
        <fullName evidence="1">Uncharacterized protein</fullName>
    </submittedName>
</protein>
<sequence length="61" mass="6514">MSEQYLSAFAIDGDALLRTVGSADEDAAEEVEWLLGELLPAWPAGALERGRGLLLLRDGGK</sequence>
<dbReference type="EMBL" id="JBHSOF010000002">
    <property type="protein sequence ID" value="MFC5661757.1"/>
    <property type="molecule type" value="Genomic_DNA"/>
</dbReference>
<proteinExistence type="predicted"/>
<accession>A0ABW0WW56</accession>
<comment type="caution">
    <text evidence="1">The sequence shown here is derived from an EMBL/GenBank/DDBJ whole genome shotgun (WGS) entry which is preliminary data.</text>
</comment>
<name>A0ABW0WW56_9ACTN</name>
<dbReference type="RefSeq" id="WP_380223343.1">
    <property type="nucleotide sequence ID" value="NZ_JBHSOF010000002.1"/>
</dbReference>
<reference evidence="2" key="1">
    <citation type="journal article" date="2019" name="Int. J. Syst. Evol. Microbiol.">
        <title>The Global Catalogue of Microorganisms (GCM) 10K type strain sequencing project: providing services to taxonomists for standard genome sequencing and annotation.</title>
        <authorList>
            <consortium name="The Broad Institute Genomics Platform"/>
            <consortium name="The Broad Institute Genome Sequencing Center for Infectious Disease"/>
            <person name="Wu L."/>
            <person name="Ma J."/>
        </authorList>
    </citation>
    <scope>NUCLEOTIDE SEQUENCE [LARGE SCALE GENOMIC DNA]</scope>
    <source>
        <strain evidence="2">CGMCC 4.1437</strain>
    </source>
</reference>
<evidence type="ECO:0000313" key="2">
    <source>
        <dbReference type="Proteomes" id="UP001595975"/>
    </source>
</evidence>
<dbReference type="Proteomes" id="UP001595975">
    <property type="component" value="Unassembled WGS sequence"/>
</dbReference>
<organism evidence="1 2">
    <name type="scientific">Kitasatospora misakiensis</name>
    <dbReference type="NCBI Taxonomy" id="67330"/>
    <lineage>
        <taxon>Bacteria</taxon>
        <taxon>Bacillati</taxon>
        <taxon>Actinomycetota</taxon>
        <taxon>Actinomycetes</taxon>
        <taxon>Kitasatosporales</taxon>
        <taxon>Streptomycetaceae</taxon>
        <taxon>Kitasatospora</taxon>
    </lineage>
</organism>
<evidence type="ECO:0000313" key="1">
    <source>
        <dbReference type="EMBL" id="MFC5661757.1"/>
    </source>
</evidence>
<keyword evidence="2" id="KW-1185">Reference proteome</keyword>
<gene>
    <name evidence="1" type="ORF">ACFP3U_02030</name>
</gene>